<dbReference type="Gene3D" id="1.10.3720.10">
    <property type="entry name" value="MetI-like"/>
    <property type="match status" value="1"/>
</dbReference>
<feature type="transmembrane region" description="Helical" evidence="7">
    <location>
        <begin position="244"/>
        <end position="266"/>
    </location>
</feature>
<keyword evidence="10" id="KW-1185">Reference proteome</keyword>
<evidence type="ECO:0000256" key="1">
    <source>
        <dbReference type="ARBA" id="ARBA00004651"/>
    </source>
</evidence>
<keyword evidence="3" id="KW-1003">Cell membrane</keyword>
<dbReference type="GO" id="GO:0005886">
    <property type="term" value="C:plasma membrane"/>
    <property type="evidence" value="ECO:0007669"/>
    <property type="project" value="UniProtKB-SubCell"/>
</dbReference>
<evidence type="ECO:0000256" key="5">
    <source>
        <dbReference type="ARBA" id="ARBA00022989"/>
    </source>
</evidence>
<feature type="transmembrane region" description="Helical" evidence="7">
    <location>
        <begin position="348"/>
        <end position="367"/>
    </location>
</feature>
<evidence type="ECO:0000256" key="7">
    <source>
        <dbReference type="RuleBase" id="RU363032"/>
    </source>
</evidence>
<feature type="transmembrane region" description="Helical" evidence="7">
    <location>
        <begin position="287"/>
        <end position="312"/>
    </location>
</feature>
<comment type="similarity">
    <text evidence="7">Belongs to the binding-protein-dependent transport system permease family.</text>
</comment>
<dbReference type="CDD" id="cd06261">
    <property type="entry name" value="TM_PBP2"/>
    <property type="match status" value="1"/>
</dbReference>
<feature type="transmembrane region" description="Helical" evidence="7">
    <location>
        <begin position="219"/>
        <end position="238"/>
    </location>
</feature>
<feature type="transmembrane region" description="Helical" evidence="7">
    <location>
        <begin position="92"/>
        <end position="111"/>
    </location>
</feature>
<feature type="transmembrane region" description="Helical" evidence="7">
    <location>
        <begin position="60"/>
        <end position="80"/>
    </location>
</feature>
<dbReference type="OrthoDB" id="9786413at2"/>
<sequence>MRPTREISRSPEPSGIGAFLSTTLGRLLVSIFVPAITFLVLYQVFIFLRDTQIPQWITAIIAILWGVGGVLALFTLSNYLIEQLGPTWRRRLIPFVFVGPALAILTWYLVLPTIRSFIASLYDARGINFVGLDNYIYAFTSQEMLQSYRNNFLFWMIFGTGMSVGFGLLIAVLVDRTHPVFETVCKALIFMPMVISGVGASVIWKFIYEYRPTGSTQIGLLNGIITALGFESQGWLLMQPWNNLFLVIIMVWLQTGYSMVILSAAIKGIPSDLLEAGRIDGANEFQIFRSIILPSIQGTLITVTTTIILFTLKIFDIVQSMTGGNFGTQVIANVQFVQLFRQVNNGRAAAIAIILLLAVLPVMYYNLRQFNKQTEAFR</sequence>
<evidence type="ECO:0000256" key="6">
    <source>
        <dbReference type="ARBA" id="ARBA00023136"/>
    </source>
</evidence>
<name>A0A178M4F8_9CHLR</name>
<keyword evidence="5 7" id="KW-1133">Transmembrane helix</keyword>
<keyword evidence="2 7" id="KW-0813">Transport</keyword>
<dbReference type="RefSeq" id="WP_066790090.1">
    <property type="nucleotide sequence ID" value="NZ_LWQS01000078.1"/>
</dbReference>
<dbReference type="InterPro" id="IPR051393">
    <property type="entry name" value="ABC_transporter_permease"/>
</dbReference>
<evidence type="ECO:0000259" key="8">
    <source>
        <dbReference type="PROSITE" id="PS50928"/>
    </source>
</evidence>
<reference evidence="9 10" key="1">
    <citation type="submission" date="2016-04" db="EMBL/GenBank/DDBJ databases">
        <title>Chloroflexus islandicus sp. nov., a thermophilic filamentous anoxygenic phototrophic bacterium from geyser Strokkur (Iceland).</title>
        <authorList>
            <person name="Gaisin V.A."/>
            <person name="Kalashnikov A.M."/>
            <person name="Sukhacheva M.V."/>
            <person name="Grouzdev D.S."/>
            <person name="Ivanov T.M."/>
            <person name="Kuznetsov B."/>
            <person name="Gorlenko V.M."/>
        </authorList>
    </citation>
    <scope>NUCLEOTIDE SEQUENCE [LARGE SCALE GENOMIC DNA]</scope>
    <source>
        <strain evidence="10">isl-2</strain>
    </source>
</reference>
<dbReference type="Pfam" id="PF00528">
    <property type="entry name" value="BPD_transp_1"/>
    <property type="match status" value="1"/>
</dbReference>
<keyword evidence="6 7" id="KW-0472">Membrane</keyword>
<dbReference type="STRING" id="1707952.A6A03_18260"/>
<dbReference type="PANTHER" id="PTHR30193:SF18">
    <property type="entry name" value="OSMOPROTECTIVE COMPOUNDS UPTAKE PERMEASE PROTEIN GGTC"/>
    <property type="match status" value="1"/>
</dbReference>
<dbReference type="PROSITE" id="PS50928">
    <property type="entry name" value="ABC_TM1"/>
    <property type="match status" value="1"/>
</dbReference>
<evidence type="ECO:0000256" key="2">
    <source>
        <dbReference type="ARBA" id="ARBA00022448"/>
    </source>
</evidence>
<evidence type="ECO:0000256" key="4">
    <source>
        <dbReference type="ARBA" id="ARBA00022692"/>
    </source>
</evidence>
<organism evidence="9 10">
    <name type="scientific">Chloroflexus islandicus</name>
    <dbReference type="NCBI Taxonomy" id="1707952"/>
    <lineage>
        <taxon>Bacteria</taxon>
        <taxon>Bacillati</taxon>
        <taxon>Chloroflexota</taxon>
        <taxon>Chloroflexia</taxon>
        <taxon>Chloroflexales</taxon>
        <taxon>Chloroflexineae</taxon>
        <taxon>Chloroflexaceae</taxon>
        <taxon>Chloroflexus</taxon>
    </lineage>
</organism>
<feature type="transmembrane region" description="Helical" evidence="7">
    <location>
        <begin position="186"/>
        <end position="207"/>
    </location>
</feature>
<dbReference type="EMBL" id="LWQS01000078">
    <property type="protein sequence ID" value="OAN43640.1"/>
    <property type="molecule type" value="Genomic_DNA"/>
</dbReference>
<gene>
    <name evidence="9" type="ORF">A6A03_18260</name>
</gene>
<comment type="caution">
    <text evidence="9">The sequence shown here is derived from an EMBL/GenBank/DDBJ whole genome shotgun (WGS) entry which is preliminary data.</text>
</comment>
<dbReference type="InterPro" id="IPR000515">
    <property type="entry name" value="MetI-like"/>
</dbReference>
<dbReference type="InterPro" id="IPR035906">
    <property type="entry name" value="MetI-like_sf"/>
</dbReference>
<comment type="subcellular location">
    <subcellularLocation>
        <location evidence="1 7">Cell membrane</location>
        <topology evidence="1 7">Multi-pass membrane protein</topology>
    </subcellularLocation>
</comment>
<dbReference type="AlphaFoldDB" id="A0A178M4F8"/>
<proteinExistence type="inferred from homology"/>
<evidence type="ECO:0000313" key="9">
    <source>
        <dbReference type="EMBL" id="OAN43640.1"/>
    </source>
</evidence>
<feature type="transmembrane region" description="Helical" evidence="7">
    <location>
        <begin position="27"/>
        <end position="48"/>
    </location>
</feature>
<dbReference type="Proteomes" id="UP000078287">
    <property type="component" value="Unassembled WGS sequence"/>
</dbReference>
<feature type="transmembrane region" description="Helical" evidence="7">
    <location>
        <begin position="152"/>
        <end position="174"/>
    </location>
</feature>
<keyword evidence="4 7" id="KW-0812">Transmembrane</keyword>
<dbReference type="PANTHER" id="PTHR30193">
    <property type="entry name" value="ABC TRANSPORTER PERMEASE PROTEIN"/>
    <property type="match status" value="1"/>
</dbReference>
<feature type="domain" description="ABC transmembrane type-1" evidence="8">
    <location>
        <begin position="149"/>
        <end position="366"/>
    </location>
</feature>
<evidence type="ECO:0000313" key="10">
    <source>
        <dbReference type="Proteomes" id="UP000078287"/>
    </source>
</evidence>
<accession>A0A178M4F8</accession>
<protein>
    <submittedName>
        <fullName evidence="9">ABC transporter</fullName>
    </submittedName>
</protein>
<dbReference type="SUPFAM" id="SSF161098">
    <property type="entry name" value="MetI-like"/>
    <property type="match status" value="1"/>
</dbReference>
<evidence type="ECO:0000256" key="3">
    <source>
        <dbReference type="ARBA" id="ARBA00022475"/>
    </source>
</evidence>
<dbReference type="GO" id="GO:0055085">
    <property type="term" value="P:transmembrane transport"/>
    <property type="evidence" value="ECO:0007669"/>
    <property type="project" value="InterPro"/>
</dbReference>